<reference evidence="2" key="1">
    <citation type="submission" date="2016-04" db="EMBL/GenBank/DDBJ databases">
        <title>Cephalotus genome sequencing.</title>
        <authorList>
            <person name="Fukushima K."/>
            <person name="Hasebe M."/>
            <person name="Fang X."/>
        </authorList>
    </citation>
    <scope>NUCLEOTIDE SEQUENCE [LARGE SCALE GENOMIC DNA]</scope>
    <source>
        <strain evidence="2">cv. St1</strain>
    </source>
</reference>
<accession>A0A1Q3C3I5</accession>
<comment type="caution">
    <text evidence="1">The sequence shown here is derived from an EMBL/GenBank/DDBJ whole genome shotgun (WGS) entry which is preliminary data.</text>
</comment>
<sequence>TINETNKIIEQNNYTNIHLQTIGSQLSRIKAMIQKTNDEINTENHKTKPLFTPHTIEITKNKIITNLCYDFSDAFWHQKRHMVSLPYEKIFFDQLILIKARLIQITHELMEHCKLEIEELLNKKLIRHSKSPWSCATFLLDRVIKQTIRWLMYSDMSMYINSLIPFI</sequence>
<dbReference type="InParanoid" id="A0A1Q3C3I5"/>
<gene>
    <name evidence="1" type="ORF">CFOL_v3_18287</name>
</gene>
<name>A0A1Q3C3I5_CEPFO</name>
<organism evidence="1 2">
    <name type="scientific">Cephalotus follicularis</name>
    <name type="common">Albany pitcher plant</name>
    <dbReference type="NCBI Taxonomy" id="3775"/>
    <lineage>
        <taxon>Eukaryota</taxon>
        <taxon>Viridiplantae</taxon>
        <taxon>Streptophyta</taxon>
        <taxon>Embryophyta</taxon>
        <taxon>Tracheophyta</taxon>
        <taxon>Spermatophyta</taxon>
        <taxon>Magnoliopsida</taxon>
        <taxon>eudicotyledons</taxon>
        <taxon>Gunneridae</taxon>
        <taxon>Pentapetalae</taxon>
        <taxon>rosids</taxon>
        <taxon>fabids</taxon>
        <taxon>Oxalidales</taxon>
        <taxon>Cephalotaceae</taxon>
        <taxon>Cephalotus</taxon>
    </lineage>
</organism>
<dbReference type="EMBL" id="BDDD01001277">
    <property type="protein sequence ID" value="GAV74807.1"/>
    <property type="molecule type" value="Genomic_DNA"/>
</dbReference>
<dbReference type="Gene3D" id="3.10.10.10">
    <property type="entry name" value="HIV Type 1 Reverse Transcriptase, subunit A, domain 1"/>
    <property type="match status" value="1"/>
</dbReference>
<feature type="non-terminal residue" evidence="1">
    <location>
        <position position="1"/>
    </location>
</feature>
<dbReference type="Proteomes" id="UP000187406">
    <property type="component" value="Unassembled WGS sequence"/>
</dbReference>
<evidence type="ECO:0000313" key="1">
    <source>
        <dbReference type="EMBL" id="GAV74807.1"/>
    </source>
</evidence>
<proteinExistence type="predicted"/>
<dbReference type="AlphaFoldDB" id="A0A1Q3C3I5"/>
<evidence type="ECO:0000313" key="2">
    <source>
        <dbReference type="Proteomes" id="UP000187406"/>
    </source>
</evidence>
<dbReference type="OrthoDB" id="1734174at2759"/>
<protein>
    <submittedName>
        <fullName evidence="1">Uncharacterized protein</fullName>
    </submittedName>
</protein>
<keyword evidence="2" id="KW-1185">Reference proteome</keyword>